<dbReference type="Proteomes" id="UP000321405">
    <property type="component" value="Unassembled WGS sequence"/>
</dbReference>
<comment type="caution">
    <text evidence="2">The sequence shown here is derived from an EMBL/GenBank/DDBJ whole genome shotgun (WGS) entry which is preliminary data.</text>
</comment>
<gene>
    <name evidence="2" type="ORF">SSA02_20430</name>
</gene>
<dbReference type="OrthoDB" id="7274058at2"/>
<reference evidence="2 3" key="1">
    <citation type="submission" date="2019-07" db="EMBL/GenBank/DDBJ databases">
        <title>Whole genome shotgun sequence of Swaminathania salitolerans NBRC 104436.</title>
        <authorList>
            <person name="Hosoyama A."/>
            <person name="Uohara A."/>
            <person name="Ohji S."/>
            <person name="Ichikawa N."/>
        </authorList>
    </citation>
    <scope>NUCLEOTIDE SEQUENCE [LARGE SCALE GENOMIC DNA]</scope>
    <source>
        <strain evidence="2 3">NBRC 104436</strain>
    </source>
</reference>
<name>A0A511BRE4_9PROT</name>
<feature type="region of interest" description="Disordered" evidence="1">
    <location>
        <begin position="69"/>
        <end position="88"/>
    </location>
</feature>
<dbReference type="RefSeq" id="WP_147093971.1">
    <property type="nucleotide sequence ID" value="NZ_BJVC01000005.1"/>
</dbReference>
<protein>
    <submittedName>
        <fullName evidence="2">Uncharacterized protein</fullName>
    </submittedName>
</protein>
<sequence length="88" mass="9625">MARDSSSPLSVMRPAEPREIAEALTHALRFDGRRRVHDADELMATLVAERLVAHLARCGFVLMKRADTVPHDTSGHHHPHDSPGGQGA</sequence>
<proteinExistence type="predicted"/>
<accession>A0A511BRE4</accession>
<evidence type="ECO:0000313" key="3">
    <source>
        <dbReference type="Proteomes" id="UP000321405"/>
    </source>
</evidence>
<keyword evidence="3" id="KW-1185">Reference proteome</keyword>
<dbReference type="EMBL" id="BJVC01000005">
    <property type="protein sequence ID" value="GEL02880.1"/>
    <property type="molecule type" value="Genomic_DNA"/>
</dbReference>
<organism evidence="2 3">
    <name type="scientific">Swaminathania salitolerans</name>
    <dbReference type="NCBI Taxonomy" id="182838"/>
    <lineage>
        <taxon>Bacteria</taxon>
        <taxon>Pseudomonadati</taxon>
        <taxon>Pseudomonadota</taxon>
        <taxon>Alphaproteobacteria</taxon>
        <taxon>Acetobacterales</taxon>
        <taxon>Acetobacteraceae</taxon>
        <taxon>Swaminathania</taxon>
    </lineage>
</organism>
<evidence type="ECO:0000313" key="2">
    <source>
        <dbReference type="EMBL" id="GEL02880.1"/>
    </source>
</evidence>
<evidence type="ECO:0000256" key="1">
    <source>
        <dbReference type="SAM" id="MobiDB-lite"/>
    </source>
</evidence>
<dbReference type="AlphaFoldDB" id="A0A511BRE4"/>